<dbReference type="EMBL" id="CAUYUJ010018951">
    <property type="protein sequence ID" value="CAK0887550.1"/>
    <property type="molecule type" value="Genomic_DNA"/>
</dbReference>
<dbReference type="Proteomes" id="UP001189429">
    <property type="component" value="Unassembled WGS sequence"/>
</dbReference>
<keyword evidence="3" id="KW-1185">Reference proteome</keyword>
<evidence type="ECO:0000313" key="3">
    <source>
        <dbReference type="Proteomes" id="UP001189429"/>
    </source>
</evidence>
<evidence type="ECO:0000313" key="2">
    <source>
        <dbReference type="EMBL" id="CAK0887550.1"/>
    </source>
</evidence>
<organism evidence="2 3">
    <name type="scientific">Prorocentrum cordatum</name>
    <dbReference type="NCBI Taxonomy" id="2364126"/>
    <lineage>
        <taxon>Eukaryota</taxon>
        <taxon>Sar</taxon>
        <taxon>Alveolata</taxon>
        <taxon>Dinophyceae</taxon>
        <taxon>Prorocentrales</taxon>
        <taxon>Prorocentraceae</taxon>
        <taxon>Prorocentrum</taxon>
    </lineage>
</organism>
<proteinExistence type="predicted"/>
<comment type="caution">
    <text evidence="2">The sequence shown here is derived from an EMBL/GenBank/DDBJ whole genome shotgun (WGS) entry which is preliminary data.</text>
</comment>
<protein>
    <submittedName>
        <fullName evidence="2">Uncharacterized protein</fullName>
    </submittedName>
</protein>
<feature type="region of interest" description="Disordered" evidence="1">
    <location>
        <begin position="73"/>
        <end position="99"/>
    </location>
</feature>
<accession>A0ABN9WLU7</accession>
<gene>
    <name evidence="2" type="ORF">PCOR1329_LOCUS68576</name>
</gene>
<sequence>MRIWQMAGEDAEDEVSFKSFCKDTSIKWLVLAVGTSERKREEGEGKVEESRRTTGTLQWQGVIMLKAIESTRLPCPRDEKAQKQQGGSVRSKGKKRHQH</sequence>
<evidence type="ECO:0000256" key="1">
    <source>
        <dbReference type="SAM" id="MobiDB-lite"/>
    </source>
</evidence>
<reference evidence="2" key="1">
    <citation type="submission" date="2023-10" db="EMBL/GenBank/DDBJ databases">
        <authorList>
            <person name="Chen Y."/>
            <person name="Shah S."/>
            <person name="Dougan E. K."/>
            <person name="Thang M."/>
            <person name="Chan C."/>
        </authorList>
    </citation>
    <scope>NUCLEOTIDE SEQUENCE [LARGE SCALE GENOMIC DNA]</scope>
</reference>
<name>A0ABN9WLU7_9DINO</name>